<proteinExistence type="predicted"/>
<comment type="caution">
    <text evidence="1">The sequence shown here is derived from an EMBL/GenBank/DDBJ whole genome shotgun (WGS) entry which is preliminary data.</text>
</comment>
<sequence length="299" mass="33643">MVSIPEAPLGSTGKTIPLVGFGTAQFPHFDTAAIYQSEEPLGEAIAQALRLGLIKSRDELFITSKLWFGHAHRQLVLPALQTSLKNLGLEHIDLYLIHFPVSLKPGTGFPFSKEDIEPLDYEGVWEAMEECQNLGLTKSIGVSNFACKKLERLLATAKIPPAVNQVELNPVWQQKKLRDFCEKKGIHITAYSPLGAKGTIWGTNRVMECQMLKEIANAKGKSVAQVSLRWVYQQGVSLVVKSFNKERMKENLDIFYWELSAEELQKIEQIPQYRGSRSEEHVSEDGPYKSLEDLWDGEI</sequence>
<evidence type="ECO:0000313" key="1">
    <source>
        <dbReference type="EMBL" id="KAH9794302.1"/>
    </source>
</evidence>
<name>A0ACB8N8V8_CITSI</name>
<evidence type="ECO:0000313" key="2">
    <source>
        <dbReference type="Proteomes" id="UP000829398"/>
    </source>
</evidence>
<keyword evidence="2" id="KW-1185">Reference proteome</keyword>
<organism evidence="1 2">
    <name type="scientific">Citrus sinensis</name>
    <name type="common">Sweet orange</name>
    <name type="synonym">Citrus aurantium var. sinensis</name>
    <dbReference type="NCBI Taxonomy" id="2711"/>
    <lineage>
        <taxon>Eukaryota</taxon>
        <taxon>Viridiplantae</taxon>
        <taxon>Streptophyta</taxon>
        <taxon>Embryophyta</taxon>
        <taxon>Tracheophyta</taxon>
        <taxon>Spermatophyta</taxon>
        <taxon>Magnoliopsida</taxon>
        <taxon>eudicotyledons</taxon>
        <taxon>Gunneridae</taxon>
        <taxon>Pentapetalae</taxon>
        <taxon>rosids</taxon>
        <taxon>malvids</taxon>
        <taxon>Sapindales</taxon>
        <taxon>Rutaceae</taxon>
        <taxon>Aurantioideae</taxon>
        <taxon>Citrus</taxon>
    </lineage>
</organism>
<dbReference type="EMBL" id="CM039171">
    <property type="protein sequence ID" value="KAH9794302.1"/>
    <property type="molecule type" value="Genomic_DNA"/>
</dbReference>
<accession>A0ACB8N8V8</accession>
<protein>
    <submittedName>
        <fullName evidence="1">Deoxymugineic acid synthase 1</fullName>
    </submittedName>
</protein>
<reference evidence="2" key="1">
    <citation type="journal article" date="2023" name="Hortic. Res.">
        <title>A chromosome-level phased genome enabling allele-level studies in sweet orange: a case study on citrus Huanglongbing tolerance.</title>
        <authorList>
            <person name="Wu B."/>
            <person name="Yu Q."/>
            <person name="Deng Z."/>
            <person name="Duan Y."/>
            <person name="Luo F."/>
            <person name="Gmitter F. Jr."/>
        </authorList>
    </citation>
    <scope>NUCLEOTIDE SEQUENCE [LARGE SCALE GENOMIC DNA]</scope>
    <source>
        <strain evidence="2">cv. Valencia</strain>
    </source>
</reference>
<gene>
    <name evidence="1" type="ORF">KPL71_004846</name>
</gene>
<dbReference type="Proteomes" id="UP000829398">
    <property type="component" value="Chromosome 2"/>
</dbReference>